<keyword evidence="5 8" id="KW-0946">Virion</keyword>
<keyword evidence="3 8" id="KW-0945">Host-virus interaction</keyword>
<dbReference type="GO" id="GO:0039620">
    <property type="term" value="C:T=7 icosahedral viral capsid"/>
    <property type="evidence" value="ECO:0007669"/>
    <property type="project" value="UniProtKB-KW"/>
</dbReference>
<dbReference type="PRINTS" id="PR00865">
    <property type="entry name" value="HPVCAPSIDL1"/>
</dbReference>
<comment type="function">
    <text evidence="8">Forms an icosahedral capsid with a T=7 symmetry and a 50 nm diameter. The capsid is composed of 72 pentamers linked to each other by disulfide bonds and associated with L2 proteins. Binds to heparan sulfate proteoglycans on cell surface of basal layer keratinocytes to provide initial virion attachment. This binding mediates a conformational change in the virus capsid that facilitates efficient infection. The virion enters the host cell via endocytosis. During virus trafficking, L1 protein dissociates from the viral DNA and the genomic DNA is released to the host nucleus. The virion assembly takes place within the cell nucleus. Encapsulates the genomic DNA together with protein L2.</text>
</comment>
<evidence type="ECO:0000256" key="1">
    <source>
        <dbReference type="ARBA" id="ARBA00004328"/>
    </source>
</evidence>
<evidence type="ECO:0000256" key="4">
    <source>
        <dbReference type="ARBA" id="ARBA00022804"/>
    </source>
</evidence>
<keyword evidence="8" id="KW-1145">T=7 icosahedral capsid protein</keyword>
<dbReference type="Proteomes" id="UP000052098">
    <property type="component" value="Segment"/>
</dbReference>
<evidence type="ECO:0000256" key="5">
    <source>
        <dbReference type="ARBA" id="ARBA00022844"/>
    </source>
</evidence>
<comment type="subcellular location">
    <subcellularLocation>
        <location evidence="1 8">Virion</location>
    </subcellularLocation>
</comment>
<keyword evidence="7 8" id="KW-1160">Virus entry into host cell</keyword>
<reference evidence="9 10" key="1">
    <citation type="journal article" date="2006" name="Vet. Microbiol.">
        <title>Genetic characterization of the first chiropteran papillomavirus, isolated from a basosquamous carcinoma in an Egyptian fruit bat: the Rousettus aegyptiacus papillomavirus type 1.</title>
        <authorList>
            <person name="Rector A."/>
            <person name="Mostmans S."/>
            <person name="Van Doorslaer K."/>
            <person name="McKnight C.A."/>
            <person name="Maes R.K."/>
            <person name="Wise A.G."/>
            <person name="Kiupel M."/>
            <person name="Van Ranst M."/>
        </authorList>
    </citation>
    <scope>NUCLEOTIDE SEQUENCE [LARGE SCALE GENOMIC DNA]</scope>
</reference>
<dbReference type="SUPFAM" id="SSF88648">
    <property type="entry name" value="Group I dsDNA viruses"/>
    <property type="match status" value="1"/>
</dbReference>
<dbReference type="EMBL" id="DQ366842">
    <property type="protein sequence ID" value="ABC95030.1"/>
    <property type="molecule type" value="Genomic_DNA"/>
</dbReference>
<evidence type="ECO:0000256" key="6">
    <source>
        <dbReference type="ARBA" id="ARBA00022921"/>
    </source>
</evidence>
<evidence type="ECO:0000256" key="2">
    <source>
        <dbReference type="ARBA" id="ARBA00022561"/>
    </source>
</evidence>
<dbReference type="InterPro" id="IPR002210">
    <property type="entry name" value="Capsid_L1_Papillomavir"/>
</dbReference>
<protein>
    <recommendedName>
        <fullName evidence="8">Major capsid protein L1</fullName>
    </recommendedName>
</protein>
<dbReference type="GO" id="GO:0019062">
    <property type="term" value="P:virion attachment to host cell"/>
    <property type="evidence" value="ECO:0007669"/>
    <property type="project" value="UniProtKB-UniRule"/>
</dbReference>
<name>Q0QIH5_9PAPI</name>
<evidence type="ECO:0000313" key="10">
    <source>
        <dbReference type="Proteomes" id="UP000052098"/>
    </source>
</evidence>
<dbReference type="Pfam" id="PF00500">
    <property type="entry name" value="Late_protein_L1"/>
    <property type="match status" value="1"/>
</dbReference>
<proteinExistence type="inferred from homology"/>
<keyword evidence="6 8" id="KW-0426">Late protein</keyword>
<dbReference type="GO" id="GO:0005198">
    <property type="term" value="F:structural molecule activity"/>
    <property type="evidence" value="ECO:0007669"/>
    <property type="project" value="InterPro"/>
</dbReference>
<comment type="similarity">
    <text evidence="8">Belongs to the papillomaviridae L1 protein family.</text>
</comment>
<dbReference type="Gene3D" id="2.60.175.20">
    <property type="entry name" value="Major capsid L1 (late) superfamily, Papillomavirus"/>
    <property type="match status" value="2"/>
</dbReference>
<keyword evidence="4 8" id="KW-1161">Viral attachment to host cell</keyword>
<dbReference type="RefSeq" id="YP_717913.1">
    <property type="nucleotide sequence ID" value="NC_008298.1"/>
</dbReference>
<dbReference type="OrthoDB" id="5037at10239"/>
<dbReference type="KEGG" id="vg:4239231"/>
<accession>Q0QIH5</accession>
<organism evidence="9 10">
    <name type="scientific">Rousettus aegyptiacus papillomavirus 1</name>
    <dbReference type="NCBI Taxonomy" id="369584"/>
    <lineage>
        <taxon>Viruses</taxon>
        <taxon>Monodnaviria</taxon>
        <taxon>Shotokuvirae</taxon>
        <taxon>Cossaviricota</taxon>
        <taxon>Papovaviricetes</taxon>
        <taxon>Zurhausenvirales</taxon>
        <taxon>Papillomaviridae</taxon>
        <taxon>Firstpapillomavirinae</taxon>
        <taxon>Psipapillomavirus</taxon>
        <taxon>Psipapillomavirus 1</taxon>
    </lineage>
</organism>
<keyword evidence="2 8" id="KW-0167">Capsid protein</keyword>
<dbReference type="InterPro" id="IPR036973">
    <property type="entry name" value="Capsid_L1_sf_Papillomavir"/>
</dbReference>
<gene>
    <name evidence="8 9" type="primary">L1</name>
</gene>
<evidence type="ECO:0000256" key="3">
    <source>
        <dbReference type="ARBA" id="ARBA00022581"/>
    </source>
</evidence>
<keyword evidence="10" id="KW-1185">Reference proteome</keyword>
<evidence type="ECO:0000256" key="7">
    <source>
        <dbReference type="ARBA" id="ARBA00023296"/>
    </source>
</evidence>
<evidence type="ECO:0000256" key="8">
    <source>
        <dbReference type="RuleBase" id="RU361248"/>
    </source>
</evidence>
<sequence length="553" mass="61363">MTQLHMTTGLIYTCTCLGKSANGVPSALLQMALWIPSPQAVYVAPAPVTTIPSTEDFITRTPYFYHANSDRLLTVGNPFYAIKDPGTQKILVPKVSGNQYRVFRIRFPDPNKFALPDPNVFNPDTERLVWGLRGIEVGRGGPLGMEVTGNLGFGRNADVENPNQAEREHGAVGTKRFNVGMEPKQNQLLIVGCSPAWGEFWDSTPACTEGDTPVDPGAGDCPALELKSTRLQDGTMTDIGFGHMNFKSLQDDKSGVPLEIVNSVCVYPDFYKMSKDPYGNSCFFSVRKEQMYIRHYFSRVGAYGDTVPTDMYLKDKTNGGANWTGPVYMGTPSGSIVSTEGQVLNRPYWLLKAQGRNNGMLWGNQCFVTVVDNTRSLNFLINVKNDAGTSFQADEFANYLRHTEEYEIACIVQLCKVRLDPETLSILNTMDPEILEEWQIGVNPPVSSQVNDRYRFVHSLATHCPDKEKAKEKEDPYAGLAFWNLDFTESLSPDLDQFPLGRRFLTQAGRAGRTSGTRSTARTGRTGTVVKRSIVSTTVAGKPRSVPAKRRRR</sequence>
<dbReference type="InterPro" id="IPR011222">
    <property type="entry name" value="dsDNA_vir_gr_I_capsid"/>
</dbReference>
<dbReference type="GO" id="GO:0046718">
    <property type="term" value="P:symbiont entry into host cell"/>
    <property type="evidence" value="ECO:0007669"/>
    <property type="project" value="UniProtKB-UniRule"/>
</dbReference>
<dbReference type="GeneID" id="4239231"/>
<comment type="subunit">
    <text evidence="8">Self-assembles into homopentamers. The capsid has an icosahedral symmetry and consists of 72 capsomers, with each capsomer being a pentamer of L1. Interacts with the minor capsid protein L2; this interaction is necessary for viral genome encapsidation.</text>
</comment>
<evidence type="ECO:0000313" key="9">
    <source>
        <dbReference type="EMBL" id="ABC95030.1"/>
    </source>
</evidence>